<gene>
    <name evidence="6" type="ORF">IQ276_11470</name>
</gene>
<evidence type="ECO:0000313" key="6">
    <source>
        <dbReference type="EMBL" id="MBE9023025.1"/>
    </source>
</evidence>
<evidence type="ECO:0000313" key="7">
    <source>
        <dbReference type="Proteomes" id="UP000622533"/>
    </source>
</evidence>
<feature type="transmembrane region" description="Helical" evidence="4">
    <location>
        <begin position="90"/>
        <end position="110"/>
    </location>
</feature>
<evidence type="ECO:0000259" key="5">
    <source>
        <dbReference type="Pfam" id="PF00487"/>
    </source>
</evidence>
<keyword evidence="3" id="KW-0408">Iron</keyword>
<protein>
    <submittedName>
        <fullName evidence="6">Fatty acid desaturase</fullName>
    </submittedName>
</protein>
<comment type="similarity">
    <text evidence="2">Belongs to the fatty acid desaturase type 2 family.</text>
</comment>
<dbReference type="EMBL" id="JADEXS010000124">
    <property type="protein sequence ID" value="MBE9023025.1"/>
    <property type="molecule type" value="Genomic_DNA"/>
</dbReference>
<organism evidence="6 7">
    <name type="scientific">Desmonostoc muscorum LEGE 12446</name>
    <dbReference type="NCBI Taxonomy" id="1828758"/>
    <lineage>
        <taxon>Bacteria</taxon>
        <taxon>Bacillati</taxon>
        <taxon>Cyanobacteriota</taxon>
        <taxon>Cyanophyceae</taxon>
        <taxon>Nostocales</taxon>
        <taxon>Nostocaceae</taxon>
        <taxon>Desmonostoc</taxon>
    </lineage>
</organism>
<dbReference type="PANTHER" id="PTHR19353:SF19">
    <property type="entry name" value="DELTA(5) FATTY ACID DESATURASE C-RELATED"/>
    <property type="match status" value="1"/>
</dbReference>
<feature type="transmembrane region" description="Helical" evidence="4">
    <location>
        <begin position="185"/>
        <end position="204"/>
    </location>
</feature>
<comment type="cofactor">
    <cofactor evidence="1">
        <name>Fe(2+)</name>
        <dbReference type="ChEBI" id="CHEBI:29033"/>
    </cofactor>
</comment>
<keyword evidence="4" id="KW-0472">Membrane</keyword>
<keyword evidence="4" id="KW-1133">Transmembrane helix</keyword>
<dbReference type="InterPro" id="IPR005804">
    <property type="entry name" value="FA_desaturase_dom"/>
</dbReference>
<dbReference type="GO" id="GO:0016020">
    <property type="term" value="C:membrane"/>
    <property type="evidence" value="ECO:0007669"/>
    <property type="project" value="TreeGrafter"/>
</dbReference>
<evidence type="ECO:0000256" key="1">
    <source>
        <dbReference type="ARBA" id="ARBA00001954"/>
    </source>
</evidence>
<dbReference type="PANTHER" id="PTHR19353">
    <property type="entry name" value="FATTY ACID DESATURASE 2"/>
    <property type="match status" value="1"/>
</dbReference>
<sequence>MEKISGTAEIFHKFENFGIDLKSISKVDHVHSFAKLLTYFALVVFLSVGIIFIQDWKLILILQLLLGITFAHGLELQHECLHHNFFNSKILNCFFGFLFGVPMLVSYTHYRVQHLHHHKYLGTEKNAEIFDYDESSLESFNKFFVRAWNFARIPTFFPTLFNLIKGKYPEVFSTNKAKKDVLIEYFVLVTIFLTLFSITVFNVSLIPLKIWFIPWLVFGEFFHFLIELPEHIYCNKTTTDVFLNTRSVETHPIISYITNGNNYHVEHHLYPSVAVHNLKKVHHPIVVILVEIARSVLHGDKFLFSWCNGMGGTILGKSD</sequence>
<feature type="transmembrane region" description="Helical" evidence="4">
    <location>
        <begin position="36"/>
        <end position="53"/>
    </location>
</feature>
<keyword evidence="4" id="KW-0812">Transmembrane</keyword>
<dbReference type="GO" id="GO:0008610">
    <property type="term" value="P:lipid biosynthetic process"/>
    <property type="evidence" value="ECO:0007669"/>
    <property type="project" value="UniProtKB-ARBA"/>
</dbReference>
<proteinExistence type="inferred from homology"/>
<dbReference type="Pfam" id="PF00487">
    <property type="entry name" value="FA_desaturase"/>
    <property type="match status" value="1"/>
</dbReference>
<evidence type="ECO:0000256" key="4">
    <source>
        <dbReference type="SAM" id="Phobius"/>
    </source>
</evidence>
<evidence type="ECO:0000256" key="2">
    <source>
        <dbReference type="ARBA" id="ARBA00008749"/>
    </source>
</evidence>
<reference evidence="6" key="1">
    <citation type="submission" date="2020-10" db="EMBL/GenBank/DDBJ databases">
        <authorList>
            <person name="Castelo-Branco R."/>
            <person name="Eusebio N."/>
            <person name="Adriana R."/>
            <person name="Vieira A."/>
            <person name="Brugerolle De Fraissinette N."/>
            <person name="Rezende De Castro R."/>
            <person name="Schneider M.P."/>
            <person name="Vasconcelos V."/>
            <person name="Leao P.N."/>
        </authorList>
    </citation>
    <scope>NUCLEOTIDE SEQUENCE</scope>
    <source>
        <strain evidence="6">LEGE 12446</strain>
    </source>
</reference>
<comment type="caution">
    <text evidence="6">The sequence shown here is derived from an EMBL/GenBank/DDBJ whole genome shotgun (WGS) entry which is preliminary data.</text>
</comment>
<dbReference type="GO" id="GO:0016717">
    <property type="term" value="F:oxidoreductase activity, acting on paired donors, with oxidation of a pair of donors resulting in the reduction of molecular oxygen to two molecules of water"/>
    <property type="evidence" value="ECO:0007669"/>
    <property type="project" value="TreeGrafter"/>
</dbReference>
<dbReference type="AlphaFoldDB" id="A0A8J7DD55"/>
<accession>A0A8J7DD55</accession>
<dbReference type="Proteomes" id="UP000622533">
    <property type="component" value="Unassembled WGS sequence"/>
</dbReference>
<dbReference type="InterPro" id="IPR012171">
    <property type="entry name" value="Fatty_acid_desaturase"/>
</dbReference>
<feature type="transmembrane region" description="Helical" evidence="4">
    <location>
        <begin position="59"/>
        <end position="78"/>
    </location>
</feature>
<evidence type="ECO:0000256" key="3">
    <source>
        <dbReference type="ARBA" id="ARBA00023004"/>
    </source>
</evidence>
<name>A0A8J7DD55_DESMC</name>
<dbReference type="RefSeq" id="WP_193916392.1">
    <property type="nucleotide sequence ID" value="NZ_JADEXS020000001.1"/>
</dbReference>
<feature type="domain" description="Fatty acid desaturase" evidence="5">
    <location>
        <begin position="56"/>
        <end position="284"/>
    </location>
</feature>
<keyword evidence="7" id="KW-1185">Reference proteome</keyword>